<proteinExistence type="predicted"/>
<name>A0A0F9L8A7_9ZZZZ</name>
<dbReference type="EMBL" id="LAZR01011718">
    <property type="protein sequence ID" value="KKM60230.1"/>
    <property type="molecule type" value="Genomic_DNA"/>
</dbReference>
<dbReference type="SUPFAM" id="SSF53448">
    <property type="entry name" value="Nucleotide-diphospho-sugar transferases"/>
    <property type="match status" value="1"/>
</dbReference>
<organism evidence="1">
    <name type="scientific">marine sediment metagenome</name>
    <dbReference type="NCBI Taxonomy" id="412755"/>
    <lineage>
        <taxon>unclassified sequences</taxon>
        <taxon>metagenomes</taxon>
        <taxon>ecological metagenomes</taxon>
    </lineage>
</organism>
<gene>
    <name evidence="1" type="ORF">LCGC14_1543920</name>
</gene>
<dbReference type="AlphaFoldDB" id="A0A0F9L8A7"/>
<evidence type="ECO:0000313" key="1">
    <source>
        <dbReference type="EMBL" id="KKM60230.1"/>
    </source>
</evidence>
<protein>
    <submittedName>
        <fullName evidence="1">Uncharacterized protein</fullName>
    </submittedName>
</protein>
<sequence length="342" mass="39877">MNEVTVAIPHSHAYKWLQISCHSLLEHDPGVPCQYVIVDNYLAVPWSVDVMDTHTEMFSVFQNDLENRFHGSALDYALRRVNTPYFFAMETDVRILRDGWARWYIDQMDGQGMAGFYWTEDHTREYINPSATMYKTPALKDFDAQCQADDSDHLWYREGDDWKSVSVSERNLGFFNWGNGAFSDKRGFGGVMGQDTGRHQPGWYEPGQMLFYWMQENHSALGVPHVHEYIRSGLAAGTWYGDSKEAAYCRHYWGGTSAHNIDKHSTAGESINRWIPWWLEREHRVWCEVVPEEFRQHASEVMLRHKAELDPEVVPRAEALGVGWYYDYRWEPREPHGEPPEG</sequence>
<comment type="caution">
    <text evidence="1">The sequence shown here is derived from an EMBL/GenBank/DDBJ whole genome shotgun (WGS) entry which is preliminary data.</text>
</comment>
<dbReference type="InterPro" id="IPR029044">
    <property type="entry name" value="Nucleotide-diphossugar_trans"/>
</dbReference>
<accession>A0A0F9L8A7</accession>
<reference evidence="1" key="1">
    <citation type="journal article" date="2015" name="Nature">
        <title>Complex archaea that bridge the gap between prokaryotes and eukaryotes.</title>
        <authorList>
            <person name="Spang A."/>
            <person name="Saw J.H."/>
            <person name="Jorgensen S.L."/>
            <person name="Zaremba-Niedzwiedzka K."/>
            <person name="Martijn J."/>
            <person name="Lind A.E."/>
            <person name="van Eijk R."/>
            <person name="Schleper C."/>
            <person name="Guy L."/>
            <person name="Ettema T.J."/>
        </authorList>
    </citation>
    <scope>NUCLEOTIDE SEQUENCE</scope>
</reference>